<name>A0A5D4S020_9BACI</name>
<organism evidence="1 2">
    <name type="scientific">Rossellomorea marisflavi</name>
    <dbReference type="NCBI Taxonomy" id="189381"/>
    <lineage>
        <taxon>Bacteria</taxon>
        <taxon>Bacillati</taxon>
        <taxon>Bacillota</taxon>
        <taxon>Bacilli</taxon>
        <taxon>Bacillales</taxon>
        <taxon>Bacillaceae</taxon>
        <taxon>Rossellomorea</taxon>
    </lineage>
</organism>
<dbReference type="Proteomes" id="UP000322997">
    <property type="component" value="Unassembled WGS sequence"/>
</dbReference>
<accession>A0A5D4S020</accession>
<comment type="caution">
    <text evidence="1">The sequence shown here is derived from an EMBL/GenBank/DDBJ whole genome shotgun (WGS) entry which is preliminary data.</text>
</comment>
<reference evidence="1 2" key="1">
    <citation type="submission" date="2019-08" db="EMBL/GenBank/DDBJ databases">
        <title>Bacillus genomes from the desert of Cuatro Cienegas, Coahuila.</title>
        <authorList>
            <person name="Olmedo-Alvarez G."/>
        </authorList>
    </citation>
    <scope>NUCLEOTIDE SEQUENCE [LARGE SCALE GENOMIC DNA]</scope>
    <source>
        <strain evidence="1 2">CH108_3D</strain>
    </source>
</reference>
<proteinExistence type="predicted"/>
<protein>
    <submittedName>
        <fullName evidence="1">Uncharacterized protein</fullName>
    </submittedName>
</protein>
<dbReference type="EMBL" id="VTEQ01000001">
    <property type="protein sequence ID" value="TYS56995.1"/>
    <property type="molecule type" value="Genomic_DNA"/>
</dbReference>
<evidence type="ECO:0000313" key="1">
    <source>
        <dbReference type="EMBL" id="TYS56995.1"/>
    </source>
</evidence>
<sequence>MNNNEVSVMYLDNSKLDYMISWPGGKRRLRYTAIHSDFDAVQFSLLTLAYELALEGVSRKSLRKMDSIKVYKLVEKFATEFCVSYSPKSECGLEKRFIRTVILQAIQEVQAGDPYET</sequence>
<evidence type="ECO:0000313" key="2">
    <source>
        <dbReference type="Proteomes" id="UP000322997"/>
    </source>
</evidence>
<dbReference type="RefSeq" id="WP_187443015.1">
    <property type="nucleotide sequence ID" value="NZ_JBNILK010000001.1"/>
</dbReference>
<gene>
    <name evidence="1" type="ORF">FZC83_05380</name>
</gene>
<dbReference type="AlphaFoldDB" id="A0A5D4S020"/>